<organism evidence="2 3">
    <name type="scientific">Exidia glandulosa HHB12029</name>
    <dbReference type="NCBI Taxonomy" id="1314781"/>
    <lineage>
        <taxon>Eukaryota</taxon>
        <taxon>Fungi</taxon>
        <taxon>Dikarya</taxon>
        <taxon>Basidiomycota</taxon>
        <taxon>Agaricomycotina</taxon>
        <taxon>Agaricomycetes</taxon>
        <taxon>Auriculariales</taxon>
        <taxon>Exidiaceae</taxon>
        <taxon>Exidia</taxon>
    </lineage>
</organism>
<keyword evidence="3" id="KW-1185">Reference proteome</keyword>
<dbReference type="InParanoid" id="A0A165G978"/>
<evidence type="ECO:0008006" key="4">
    <source>
        <dbReference type="Google" id="ProtNLM"/>
    </source>
</evidence>
<dbReference type="AlphaFoldDB" id="A0A165G978"/>
<evidence type="ECO:0000313" key="3">
    <source>
        <dbReference type="Proteomes" id="UP000077266"/>
    </source>
</evidence>
<dbReference type="Proteomes" id="UP000077266">
    <property type="component" value="Unassembled WGS sequence"/>
</dbReference>
<feature type="region of interest" description="Disordered" evidence="1">
    <location>
        <begin position="370"/>
        <end position="394"/>
    </location>
</feature>
<reference evidence="2 3" key="1">
    <citation type="journal article" date="2016" name="Mol. Biol. Evol.">
        <title>Comparative Genomics of Early-Diverging Mushroom-Forming Fungi Provides Insights into the Origins of Lignocellulose Decay Capabilities.</title>
        <authorList>
            <person name="Nagy L.G."/>
            <person name="Riley R."/>
            <person name="Tritt A."/>
            <person name="Adam C."/>
            <person name="Daum C."/>
            <person name="Floudas D."/>
            <person name="Sun H."/>
            <person name="Yadav J.S."/>
            <person name="Pangilinan J."/>
            <person name="Larsson K.H."/>
            <person name="Matsuura K."/>
            <person name="Barry K."/>
            <person name="Labutti K."/>
            <person name="Kuo R."/>
            <person name="Ohm R.A."/>
            <person name="Bhattacharya S.S."/>
            <person name="Shirouzu T."/>
            <person name="Yoshinaga Y."/>
            <person name="Martin F.M."/>
            <person name="Grigoriev I.V."/>
            <person name="Hibbett D.S."/>
        </authorList>
    </citation>
    <scope>NUCLEOTIDE SEQUENCE [LARGE SCALE GENOMIC DNA]</scope>
    <source>
        <strain evidence="2 3">HHB12029</strain>
    </source>
</reference>
<evidence type="ECO:0000313" key="2">
    <source>
        <dbReference type="EMBL" id="KZV90171.1"/>
    </source>
</evidence>
<gene>
    <name evidence="2" type="ORF">EXIGLDRAFT_750792</name>
</gene>
<dbReference type="OrthoDB" id="3055280at2759"/>
<evidence type="ECO:0000256" key="1">
    <source>
        <dbReference type="SAM" id="MobiDB-lite"/>
    </source>
</evidence>
<sequence>MADCYCFLCGGNAEVSQILDIDLARMFSAASEKLPDPAVMAKLRFGAHDKLFQRDLCLIGPFDDSNNVLFDPLQIDPDAIYSIDARTVRVLDDVSPGEEHDYATVKHRPTGRDYAISGNTYPFVHKGCLRILHDALAAEGYEYPERAFWAVVRHMNIDSHAITGIEGVNYGREIEMTHDDEVVRPLANFLEAYQCKDTLPKQLVQELEAGQLSQALVYQYWLGVGAMWVHVSPHWFPYQQTFANPFALCLLPPQSAAHSRLEQLPVELLVMISEELDCFSDIALLLLVSKTVRHMLIPHMDAIVKELAPQWMIPPSNELAVIERAAHAQGRGFPWLKYAHTCRFISPSMRNRWRIFGICDQIAGFAQDLSDEELGQTPDSDRDEDMDVDDAMTD</sequence>
<accession>A0A165G978</accession>
<feature type="compositionally biased region" description="Acidic residues" evidence="1">
    <location>
        <begin position="381"/>
        <end position="394"/>
    </location>
</feature>
<name>A0A165G978_EXIGL</name>
<protein>
    <recommendedName>
        <fullName evidence="4">F-box domain-containing protein</fullName>
    </recommendedName>
</protein>
<dbReference type="EMBL" id="KV426055">
    <property type="protein sequence ID" value="KZV90171.1"/>
    <property type="molecule type" value="Genomic_DNA"/>
</dbReference>
<proteinExistence type="predicted"/>